<dbReference type="Gene3D" id="1.10.8.10">
    <property type="entry name" value="DNA helicase RuvA subunit, C-terminal domain"/>
    <property type="match status" value="1"/>
</dbReference>
<evidence type="ECO:0000259" key="17">
    <source>
        <dbReference type="PROSITE" id="PS50802"/>
    </source>
</evidence>
<feature type="compositionally biased region" description="Basic and acidic residues" evidence="16">
    <location>
        <begin position="82"/>
        <end position="104"/>
    </location>
</feature>
<dbReference type="GeneTree" id="ENSGT00940000158999"/>
<evidence type="ECO:0000313" key="19">
    <source>
        <dbReference type="Proteomes" id="UP000694387"/>
    </source>
</evidence>
<dbReference type="PANTHER" id="PTHR13367:SF9">
    <property type="entry name" value="OTU DOMAIN-CONTAINING PROTEIN 7A"/>
    <property type="match status" value="1"/>
</dbReference>
<feature type="compositionally biased region" description="Basic residues" evidence="16">
    <location>
        <begin position="706"/>
        <end position="723"/>
    </location>
</feature>
<dbReference type="Proteomes" id="UP000694387">
    <property type="component" value="Chromosome 2"/>
</dbReference>
<name>A0A9L0IFC0_EQUAS</name>
<evidence type="ECO:0000256" key="5">
    <source>
        <dbReference type="ARBA" id="ARBA00012759"/>
    </source>
</evidence>
<feature type="compositionally biased region" description="Low complexity" evidence="16">
    <location>
        <begin position="837"/>
        <end position="892"/>
    </location>
</feature>
<dbReference type="InterPro" id="IPR003323">
    <property type="entry name" value="OTU_dom"/>
</dbReference>
<dbReference type="GO" id="GO:0035871">
    <property type="term" value="P:protein K11-linked deubiquitination"/>
    <property type="evidence" value="ECO:0007669"/>
    <property type="project" value="Ensembl"/>
</dbReference>
<dbReference type="PROSITE" id="PS50802">
    <property type="entry name" value="OTU"/>
    <property type="match status" value="1"/>
</dbReference>
<proteinExistence type="inferred from homology"/>
<keyword evidence="6" id="KW-0963">Cytoplasm</keyword>
<dbReference type="GO" id="GO:0070530">
    <property type="term" value="F:K63-linked polyubiquitin modification-dependent protein binding"/>
    <property type="evidence" value="ECO:0007669"/>
    <property type="project" value="TreeGrafter"/>
</dbReference>
<keyword evidence="12" id="KW-0378">Hydrolase</keyword>
<protein>
    <recommendedName>
        <fullName evidence="5">ubiquitinyl hydrolase 1</fullName>
        <ecNumber evidence="5">3.4.19.12</ecNumber>
    </recommendedName>
</protein>
<reference evidence="18" key="3">
    <citation type="submission" date="2025-09" db="UniProtKB">
        <authorList>
            <consortium name="Ensembl"/>
        </authorList>
    </citation>
    <scope>IDENTIFICATION</scope>
</reference>
<dbReference type="GO" id="GO:0008270">
    <property type="term" value="F:zinc ion binding"/>
    <property type="evidence" value="ECO:0007669"/>
    <property type="project" value="UniProtKB-KW"/>
</dbReference>
<dbReference type="Ensembl" id="ENSEAST00005083800.1">
    <property type="protein sequence ID" value="ENSEASP00005036465.1"/>
    <property type="gene ID" value="ENSEASG00005017841.2"/>
</dbReference>
<keyword evidence="10" id="KW-0863">Zinc-finger</keyword>
<comment type="subcellular location">
    <subcellularLocation>
        <location evidence="3">Cytoplasm</location>
    </subcellularLocation>
    <subcellularLocation>
        <location evidence="2">Nucleus</location>
    </subcellularLocation>
</comment>
<keyword evidence="19" id="KW-1185">Reference proteome</keyword>
<dbReference type="GO" id="GO:0071108">
    <property type="term" value="P:protein K48-linked deubiquitination"/>
    <property type="evidence" value="ECO:0007669"/>
    <property type="project" value="TreeGrafter"/>
</dbReference>
<evidence type="ECO:0000256" key="10">
    <source>
        <dbReference type="ARBA" id="ARBA00022771"/>
    </source>
</evidence>
<evidence type="ECO:0000256" key="8">
    <source>
        <dbReference type="ARBA" id="ARBA00022670"/>
    </source>
</evidence>
<dbReference type="GO" id="GO:0005634">
    <property type="term" value="C:nucleus"/>
    <property type="evidence" value="ECO:0007669"/>
    <property type="project" value="UniProtKB-SubCell"/>
</dbReference>
<keyword evidence="8" id="KW-0645">Protease</keyword>
<sequence>MVSSLLPNPTSAECWAALLHDHMTLDMDAVLSDFVRSTGAEPGLARDLLEGKNWDLTAALSDYEQLRQVHTANLPHVFNEGRCPKQPEREPPQPGHKGERPCLQRQDDIAQEKRLSRGISHASSAIVSLARSHVASECNNEQFPLEMPIYTFQLPDLSVYSEDFRSFIERDLIEQATMVALEQAGRLNWWSTVCTSCKRLLPLATTGDGNCLLHAASLGMWGFHDRDLVLRKALYTMMRTGAEREALKRRWRWQQTQQNKESGLVYTEEEWEREWTELLKLASSEPRTHFSKNGGTGGGVDNSEDPVYESLEEFHVFVLAHILRRPIVVVADTMLRDSGGEAFAPIPFGGIYLPLEVPPNRCHCSPLVLAYDQAHFSALVSMEQRDQQREQAVIPLTDSEHKLLPLHFAVDPGKDWEWGKDDNDNARLAHLILSLEAKLNLLHSYMNVTWIRIPSETRAPLAQPESPTASAGEDVQSLADSMDSDRDSVCSNSNSNNGKNGKDKEKEKQRKEKDKTRADSVANKLGSFSKTLGIKLKKNMGGLGGLVHGKMGRANSANGKNGDGPERGKEKKAKSRKGSKEESGASKGGGPRGDAWKYSTDVKLSLNILRAAMQGERKFIFAGLLLTSHRHQFHEEMIGYYLTSAQERFSAEQEQRRRDAAAAAAASTAKRPPRAGRRPRARRAPRAPRRARRPGRPRSWCSSSRRSARVPGRRRGRGRRGRRAGGAASPGPSGGARRAGQSGPVPGRSPPAPARQPERHPRAGGGARGTRRARRPWARCGRAPRTRSRTARCRRRATAPRAPPPCAPSTRSSRWRAPSRAPCPARRARRARRSTSRRPTPTASAPRATAWSSPTPTRRPPARTVRAAAAARGRRSGAASARTARSTGAPRPSTSARTATARSCGGGARHAGPGRERAGASGDPAGVLFHPVGVFFTCPGHPEGRRLLCQCCVRVWSNVPNGA</sequence>
<dbReference type="FunFam" id="1.10.8.10:FF:000017">
    <property type="entry name" value="OTU domain-containing protein 7A"/>
    <property type="match status" value="1"/>
</dbReference>
<evidence type="ECO:0000313" key="18">
    <source>
        <dbReference type="Ensembl" id="ENSEASP00005036465.1"/>
    </source>
</evidence>
<feature type="compositionally biased region" description="Low complexity" evidence="16">
    <location>
        <begin position="725"/>
        <end position="744"/>
    </location>
</feature>
<comment type="catalytic activity">
    <reaction evidence="1">
        <text>Thiol-dependent hydrolysis of ester, thioester, amide, peptide and isopeptide bonds formed by the C-terminal Gly of ubiquitin (a 76-residue protein attached to proteins as an intracellular targeting signal).</text>
        <dbReference type="EC" id="3.4.19.12"/>
    </reaction>
</comment>
<keyword evidence="13" id="KW-0788">Thiol protease</keyword>
<dbReference type="EC" id="3.4.19.12" evidence="5"/>
<evidence type="ECO:0000256" key="7">
    <source>
        <dbReference type="ARBA" id="ARBA00022553"/>
    </source>
</evidence>
<evidence type="ECO:0000256" key="15">
    <source>
        <dbReference type="ARBA" id="ARBA00023242"/>
    </source>
</evidence>
<keyword evidence="7" id="KW-0597">Phosphoprotein</keyword>
<evidence type="ECO:0000256" key="6">
    <source>
        <dbReference type="ARBA" id="ARBA00022490"/>
    </source>
</evidence>
<feature type="region of interest" description="Disordered" evidence="16">
    <location>
        <begin position="459"/>
        <end position="522"/>
    </location>
</feature>
<accession>A0A9L0IFC0</accession>
<feature type="compositionally biased region" description="Basic residues" evidence="16">
    <location>
        <begin position="671"/>
        <end position="696"/>
    </location>
</feature>
<evidence type="ECO:0000256" key="4">
    <source>
        <dbReference type="ARBA" id="ARBA00005865"/>
    </source>
</evidence>
<keyword evidence="11" id="KW-0833">Ubl conjugation pathway</keyword>
<evidence type="ECO:0000256" key="13">
    <source>
        <dbReference type="ARBA" id="ARBA00022807"/>
    </source>
</evidence>
<feature type="compositionally biased region" description="Basic and acidic residues" evidence="16">
    <location>
        <begin position="500"/>
        <end position="518"/>
    </location>
</feature>
<reference evidence="18 19" key="1">
    <citation type="journal article" date="2020" name="Nat. Commun.">
        <title>Donkey genomes provide new insights into domestication and selection for coat color.</title>
        <authorList>
            <person name="Wang"/>
            <person name="C."/>
            <person name="Li"/>
            <person name="H."/>
            <person name="Guo"/>
            <person name="Y."/>
            <person name="Huang"/>
            <person name="J."/>
            <person name="Sun"/>
            <person name="Y."/>
            <person name="Min"/>
            <person name="J."/>
            <person name="Wang"/>
            <person name="J."/>
            <person name="Fang"/>
            <person name="X."/>
            <person name="Zhao"/>
            <person name="Z."/>
            <person name="Wang"/>
            <person name="S."/>
            <person name="Zhang"/>
            <person name="Y."/>
            <person name="Liu"/>
            <person name="Q."/>
            <person name="Jiang"/>
            <person name="Q."/>
            <person name="Wang"/>
            <person name="X."/>
            <person name="Guo"/>
            <person name="Y."/>
            <person name="Yang"/>
            <person name="C."/>
            <person name="Wang"/>
            <person name="Y."/>
            <person name="Tian"/>
            <person name="F."/>
            <person name="Zhuang"/>
            <person name="G."/>
            <person name="Fan"/>
            <person name="Y."/>
            <person name="Gao"/>
            <person name="Q."/>
            <person name="Li"/>
            <person name="Y."/>
            <person name="Ju"/>
            <person name="Z."/>
            <person name="Li"/>
            <person name="J."/>
            <person name="Li"/>
            <person name="R."/>
            <person name="Hou"/>
            <person name="M."/>
            <person name="Yang"/>
            <person name="G."/>
            <person name="Liu"/>
            <person name="G."/>
            <person name="Liu"/>
            <person name="W."/>
            <person name="Guo"/>
            <person name="J."/>
            <person name="Pan"/>
            <person name="S."/>
            <person name="Fan"/>
            <person name="G."/>
            <person name="Zhang"/>
            <person name="W."/>
            <person name="Zhang"/>
            <person name="R."/>
            <person name="Yu"/>
            <person name="J."/>
            <person name="Zhang"/>
            <person name="X."/>
            <person name="Yin"/>
            <person name="Q."/>
            <person name="Ji"/>
            <person name="C."/>
            <person name="Jin"/>
            <person name="Y."/>
            <person name="Yue"/>
            <person name="G."/>
            <person name="Liu"/>
            <person name="M."/>
            <person name="Xu"/>
            <person name="J."/>
            <person name="Liu"/>
            <person name="S."/>
            <person name="Jordana"/>
            <person name="J."/>
            <person name="Noce"/>
            <person name="A."/>
            <person name="Amills"/>
            <person name="M."/>
            <person name="Wu"/>
            <person name="D.D."/>
            <person name="Li"/>
            <person name="S."/>
            <person name="Zhou"/>
            <person name="X. and Zhong"/>
            <person name="J."/>
        </authorList>
    </citation>
    <scope>NUCLEOTIDE SEQUENCE [LARGE SCALE GENOMIC DNA]</scope>
</reference>
<feature type="domain" description="OTU" evidence="17">
    <location>
        <begin position="200"/>
        <end position="382"/>
    </location>
</feature>
<evidence type="ECO:0000256" key="14">
    <source>
        <dbReference type="ARBA" id="ARBA00022833"/>
    </source>
</evidence>
<evidence type="ECO:0000256" key="2">
    <source>
        <dbReference type="ARBA" id="ARBA00004123"/>
    </source>
</evidence>
<organism evidence="18 19">
    <name type="scientific">Equus asinus</name>
    <name type="common">Donkey</name>
    <name type="synonym">Equus africanus asinus</name>
    <dbReference type="NCBI Taxonomy" id="9793"/>
    <lineage>
        <taxon>Eukaryota</taxon>
        <taxon>Metazoa</taxon>
        <taxon>Chordata</taxon>
        <taxon>Craniata</taxon>
        <taxon>Vertebrata</taxon>
        <taxon>Euteleostomi</taxon>
        <taxon>Mammalia</taxon>
        <taxon>Eutheria</taxon>
        <taxon>Laurasiatheria</taxon>
        <taxon>Perissodactyla</taxon>
        <taxon>Equidae</taxon>
        <taxon>Equus</taxon>
    </lineage>
</organism>
<dbReference type="AlphaFoldDB" id="A0A9L0IFC0"/>
<dbReference type="PANTHER" id="PTHR13367">
    <property type="entry name" value="UBIQUITIN THIOESTERASE"/>
    <property type="match status" value="1"/>
</dbReference>
<evidence type="ECO:0000256" key="3">
    <source>
        <dbReference type="ARBA" id="ARBA00004496"/>
    </source>
</evidence>
<dbReference type="GO" id="GO:0071947">
    <property type="term" value="P:protein deubiquitination involved in ubiquitin-dependent protein catabolic process"/>
    <property type="evidence" value="ECO:0007669"/>
    <property type="project" value="TreeGrafter"/>
</dbReference>
<feature type="region of interest" description="Disordered" evidence="16">
    <location>
        <begin position="545"/>
        <end position="597"/>
    </location>
</feature>
<evidence type="ECO:0000256" key="16">
    <source>
        <dbReference type="SAM" id="MobiDB-lite"/>
    </source>
</evidence>
<evidence type="ECO:0000256" key="9">
    <source>
        <dbReference type="ARBA" id="ARBA00022723"/>
    </source>
</evidence>
<dbReference type="Pfam" id="PF02338">
    <property type="entry name" value="OTU"/>
    <property type="match status" value="1"/>
</dbReference>
<feature type="region of interest" description="Disordered" evidence="16">
    <location>
        <begin position="652"/>
        <end position="920"/>
    </location>
</feature>
<evidence type="ECO:0000256" key="11">
    <source>
        <dbReference type="ARBA" id="ARBA00022786"/>
    </source>
</evidence>
<dbReference type="CDD" id="cd14347">
    <property type="entry name" value="UBA_Cezanne_like"/>
    <property type="match status" value="1"/>
</dbReference>
<dbReference type="GO" id="GO:0004843">
    <property type="term" value="F:cysteine-type deubiquitinase activity"/>
    <property type="evidence" value="ECO:0007669"/>
    <property type="project" value="UniProtKB-EC"/>
</dbReference>
<evidence type="ECO:0000256" key="1">
    <source>
        <dbReference type="ARBA" id="ARBA00000707"/>
    </source>
</evidence>
<keyword evidence="9" id="KW-0479">Metal-binding</keyword>
<feature type="compositionally biased region" description="Basic residues" evidence="16">
    <location>
        <begin position="826"/>
        <end position="836"/>
    </location>
</feature>
<dbReference type="InterPro" id="IPR051346">
    <property type="entry name" value="OTU_Deubiquitinase"/>
</dbReference>
<feature type="compositionally biased region" description="Low complexity" evidence="16">
    <location>
        <begin position="489"/>
        <end position="499"/>
    </location>
</feature>
<dbReference type="CDD" id="cd22773">
    <property type="entry name" value="OTU_OTUD7A"/>
    <property type="match status" value="1"/>
</dbReference>
<feature type="compositionally biased region" description="Low complexity" evidence="16">
    <location>
        <begin position="808"/>
        <end position="825"/>
    </location>
</feature>
<reference evidence="18" key="2">
    <citation type="submission" date="2025-08" db="UniProtKB">
        <authorList>
            <consortium name="Ensembl"/>
        </authorList>
    </citation>
    <scope>IDENTIFICATION</scope>
</reference>
<dbReference type="GO" id="GO:0070536">
    <property type="term" value="P:protein K63-linked deubiquitination"/>
    <property type="evidence" value="ECO:0007669"/>
    <property type="project" value="TreeGrafter"/>
</dbReference>
<comment type="similarity">
    <text evidence="4">Belongs to the peptidase C64 family.</text>
</comment>
<feature type="region of interest" description="Disordered" evidence="16">
    <location>
        <begin position="77"/>
        <end position="104"/>
    </location>
</feature>
<keyword evidence="15" id="KW-0539">Nucleus</keyword>
<evidence type="ECO:0000256" key="12">
    <source>
        <dbReference type="ARBA" id="ARBA00022801"/>
    </source>
</evidence>
<feature type="compositionally biased region" description="Low complexity" evidence="16">
    <location>
        <begin position="661"/>
        <end position="670"/>
    </location>
</feature>
<dbReference type="GO" id="GO:0005737">
    <property type="term" value="C:cytoplasm"/>
    <property type="evidence" value="ECO:0007669"/>
    <property type="project" value="UniProtKB-SubCell"/>
</dbReference>
<keyword evidence="14" id="KW-0862">Zinc</keyword>
<feature type="compositionally biased region" description="Basic residues" evidence="16">
    <location>
        <begin position="769"/>
        <end position="798"/>
    </location>
</feature>
<gene>
    <name evidence="18" type="primary">OTUD7A</name>
</gene>